<dbReference type="GO" id="GO:0003676">
    <property type="term" value="F:nucleic acid binding"/>
    <property type="evidence" value="ECO:0007669"/>
    <property type="project" value="InterPro"/>
</dbReference>
<comment type="caution">
    <text evidence="8">The sequence shown here is derived from an EMBL/GenBank/DDBJ whole genome shotgun (WGS) entry which is preliminary data.</text>
</comment>
<dbReference type="PANTHER" id="PTHR47649">
    <property type="entry name" value="RIBONUCLEASE D"/>
    <property type="match status" value="1"/>
</dbReference>
<dbReference type="SMART" id="SM00341">
    <property type="entry name" value="HRDC"/>
    <property type="match status" value="1"/>
</dbReference>
<dbReference type="InterPro" id="IPR012337">
    <property type="entry name" value="RNaseH-like_sf"/>
</dbReference>
<dbReference type="PROSITE" id="PS50967">
    <property type="entry name" value="HRDC"/>
    <property type="match status" value="1"/>
</dbReference>
<dbReference type="PANTHER" id="PTHR47649:SF1">
    <property type="entry name" value="RIBONUCLEASE D"/>
    <property type="match status" value="1"/>
</dbReference>
<dbReference type="GO" id="GO:0000166">
    <property type="term" value="F:nucleotide binding"/>
    <property type="evidence" value="ECO:0007669"/>
    <property type="project" value="InterPro"/>
</dbReference>
<dbReference type="InterPro" id="IPR036397">
    <property type="entry name" value="RNaseH_sf"/>
</dbReference>
<evidence type="ECO:0000256" key="3">
    <source>
        <dbReference type="ARBA" id="ARBA00022722"/>
    </source>
</evidence>
<dbReference type="Pfam" id="PF01612">
    <property type="entry name" value="DNA_pol_A_exo1"/>
    <property type="match status" value="1"/>
</dbReference>
<proteinExistence type="inferred from homology"/>
<dbReference type="Pfam" id="PF00570">
    <property type="entry name" value="HRDC"/>
    <property type="match status" value="1"/>
</dbReference>
<evidence type="ECO:0000259" key="7">
    <source>
        <dbReference type="PROSITE" id="PS50967"/>
    </source>
</evidence>
<evidence type="ECO:0000256" key="4">
    <source>
        <dbReference type="ARBA" id="ARBA00022801"/>
    </source>
</evidence>
<comment type="cofactor">
    <cofactor evidence="6">
        <name>a divalent metal cation</name>
        <dbReference type="ChEBI" id="CHEBI:60240"/>
    </cofactor>
</comment>
<keyword evidence="9" id="KW-1185">Reference proteome</keyword>
<keyword evidence="5 6" id="KW-0269">Exonuclease</keyword>
<comment type="similarity">
    <text evidence="6">Belongs to the RNase D family.</text>
</comment>
<sequence length="382" mass="43369">MSKLVEYHYIESNDALAAICQRWINVDYLSIDTEFIRRDTFYPIAGLLQLGAEGECALVDPLTITEWSPLIELLTAPNVIKLIHSCSEDLEVFQRLLGCLPKPLLDTQIGAAMAGWGFGLSYQNLVLHGLGLYVDKGETCSDWLQRPLTESQCEYAALDVLYLQRIAPKLCQALEQQGRFGWWQEECDRLINQAENPAPLADYYQRIKNEWKLRPRQRLSLQMLCEWREHEARRRDIPRGRILKDQICFDIAFRQPRDAGSLSRIKNIPPAAVRRDGETILALLEQSQADEQTGLPAVNTPLNGPQKGLFKDLRQFGEQRAEALGLPVELLVRKRDLEALVQEKILPAGLSGWRKPVMGDALLERMQQGAGSERGLLENNQP</sequence>
<evidence type="ECO:0000313" key="8">
    <source>
        <dbReference type="EMBL" id="MBD2858510.1"/>
    </source>
</evidence>
<dbReference type="EMBL" id="JACXLD010000002">
    <property type="protein sequence ID" value="MBD2858510.1"/>
    <property type="molecule type" value="Genomic_DNA"/>
</dbReference>
<dbReference type="Proteomes" id="UP000610558">
    <property type="component" value="Unassembled WGS sequence"/>
</dbReference>
<name>A0A927BZL7_9GAMM</name>
<keyword evidence="1 6" id="KW-0963">Cytoplasm</keyword>
<dbReference type="Gene3D" id="1.10.150.80">
    <property type="entry name" value="HRDC domain"/>
    <property type="match status" value="2"/>
</dbReference>
<keyword evidence="4 6" id="KW-0378">Hydrolase</keyword>
<dbReference type="HAMAP" id="MF_01899">
    <property type="entry name" value="RNase_D"/>
    <property type="match status" value="1"/>
</dbReference>
<comment type="function">
    <text evidence="6">Exonuclease involved in the 3' processing of various precursor tRNAs. Initiates hydrolysis at the 3'-terminus of an RNA molecule and releases 5'-mononucleotides.</text>
</comment>
<dbReference type="RefSeq" id="WP_190763398.1">
    <property type="nucleotide sequence ID" value="NZ_JACXLD010000002.1"/>
</dbReference>
<dbReference type="GO" id="GO:0042780">
    <property type="term" value="P:tRNA 3'-end processing"/>
    <property type="evidence" value="ECO:0007669"/>
    <property type="project" value="UniProtKB-UniRule"/>
</dbReference>
<evidence type="ECO:0000313" key="9">
    <source>
        <dbReference type="Proteomes" id="UP000610558"/>
    </source>
</evidence>
<accession>A0A927BZL7</accession>
<dbReference type="GO" id="GO:0033890">
    <property type="term" value="F:ribonuclease D activity"/>
    <property type="evidence" value="ECO:0007669"/>
    <property type="project" value="UniProtKB-UniRule"/>
</dbReference>
<dbReference type="GO" id="GO:0008408">
    <property type="term" value="F:3'-5' exonuclease activity"/>
    <property type="evidence" value="ECO:0007669"/>
    <property type="project" value="InterPro"/>
</dbReference>
<dbReference type="InterPro" id="IPR010997">
    <property type="entry name" value="HRDC-like_sf"/>
</dbReference>
<dbReference type="InterPro" id="IPR002562">
    <property type="entry name" value="3'-5'_exonuclease_dom"/>
</dbReference>
<dbReference type="SUPFAM" id="SSF53098">
    <property type="entry name" value="Ribonuclease H-like"/>
    <property type="match status" value="1"/>
</dbReference>
<keyword evidence="3 6" id="KW-0540">Nuclease</keyword>
<evidence type="ECO:0000256" key="6">
    <source>
        <dbReference type="HAMAP-Rule" id="MF_01899"/>
    </source>
</evidence>
<gene>
    <name evidence="6 8" type="primary">rnd</name>
    <name evidence="8" type="ORF">IB286_05760</name>
</gene>
<dbReference type="Gene3D" id="3.30.420.10">
    <property type="entry name" value="Ribonuclease H-like superfamily/Ribonuclease H"/>
    <property type="match status" value="1"/>
</dbReference>
<evidence type="ECO:0000256" key="5">
    <source>
        <dbReference type="ARBA" id="ARBA00022839"/>
    </source>
</evidence>
<dbReference type="InterPro" id="IPR002121">
    <property type="entry name" value="HRDC_dom"/>
</dbReference>
<dbReference type="GO" id="GO:0005737">
    <property type="term" value="C:cytoplasm"/>
    <property type="evidence" value="ECO:0007669"/>
    <property type="project" value="UniProtKB-SubCell"/>
</dbReference>
<dbReference type="SMART" id="SM00474">
    <property type="entry name" value="35EXOc"/>
    <property type="match status" value="1"/>
</dbReference>
<keyword evidence="2 6" id="KW-0819">tRNA processing</keyword>
<comment type="subcellular location">
    <subcellularLocation>
        <location evidence="6">Cytoplasm</location>
    </subcellularLocation>
</comment>
<dbReference type="InterPro" id="IPR006292">
    <property type="entry name" value="RNase_D"/>
</dbReference>
<dbReference type="CDD" id="cd06142">
    <property type="entry name" value="RNaseD_exo"/>
    <property type="match status" value="1"/>
</dbReference>
<dbReference type="NCBIfam" id="TIGR01388">
    <property type="entry name" value="rnd"/>
    <property type="match status" value="1"/>
</dbReference>
<feature type="domain" description="HRDC" evidence="7">
    <location>
        <begin position="214"/>
        <end position="294"/>
    </location>
</feature>
<dbReference type="InterPro" id="IPR044876">
    <property type="entry name" value="HRDC_dom_sf"/>
</dbReference>
<comment type="catalytic activity">
    <reaction evidence="6">
        <text>Exonucleolytic cleavage that removes extra residues from the 3'-terminus of tRNA to produce 5'-mononucleotides.</text>
        <dbReference type="EC" id="3.1.13.5"/>
    </reaction>
</comment>
<organism evidence="8 9">
    <name type="scientific">Spongiibacter pelagi</name>
    <dbReference type="NCBI Taxonomy" id="2760804"/>
    <lineage>
        <taxon>Bacteria</taxon>
        <taxon>Pseudomonadati</taxon>
        <taxon>Pseudomonadota</taxon>
        <taxon>Gammaproteobacteria</taxon>
        <taxon>Cellvibrionales</taxon>
        <taxon>Spongiibacteraceae</taxon>
        <taxon>Spongiibacter</taxon>
    </lineage>
</organism>
<dbReference type="EC" id="3.1.13.5" evidence="6"/>
<dbReference type="InterPro" id="IPR051086">
    <property type="entry name" value="RNase_D-like"/>
</dbReference>
<evidence type="ECO:0000256" key="1">
    <source>
        <dbReference type="ARBA" id="ARBA00022490"/>
    </source>
</evidence>
<dbReference type="AlphaFoldDB" id="A0A927BZL7"/>
<protein>
    <recommendedName>
        <fullName evidence="6">Ribonuclease D</fullName>
        <shortName evidence="6">RNase D</shortName>
        <ecNumber evidence="6">3.1.13.5</ecNumber>
    </recommendedName>
</protein>
<dbReference type="SUPFAM" id="SSF47819">
    <property type="entry name" value="HRDC-like"/>
    <property type="match status" value="2"/>
</dbReference>
<evidence type="ECO:0000256" key="2">
    <source>
        <dbReference type="ARBA" id="ARBA00022694"/>
    </source>
</evidence>
<reference evidence="8" key="1">
    <citation type="submission" date="2020-09" db="EMBL/GenBank/DDBJ databases">
        <authorList>
            <person name="Yoon J.-W."/>
        </authorList>
    </citation>
    <scope>NUCLEOTIDE SEQUENCE</scope>
    <source>
        <strain evidence="8">KMU-158</strain>
    </source>
</reference>